<protein>
    <submittedName>
        <fullName evidence="1">Uncharacterized protein</fullName>
    </submittedName>
</protein>
<dbReference type="EMBL" id="BK014765">
    <property type="protein sequence ID" value="DAD74801.1"/>
    <property type="molecule type" value="Genomic_DNA"/>
</dbReference>
<proteinExistence type="predicted"/>
<sequence>MAGAGVIVSSGNQKTIPESIIDSFVYLVLIQYIS</sequence>
<evidence type="ECO:0000313" key="1">
    <source>
        <dbReference type="EMBL" id="DAD74801.1"/>
    </source>
</evidence>
<organism evidence="1">
    <name type="scientific">Siphoviridae sp. ctZPw9</name>
    <dbReference type="NCBI Taxonomy" id="2826383"/>
    <lineage>
        <taxon>Viruses</taxon>
        <taxon>Duplodnaviria</taxon>
        <taxon>Heunggongvirae</taxon>
        <taxon>Uroviricota</taxon>
        <taxon>Caudoviricetes</taxon>
    </lineage>
</organism>
<name>A0A8S5LXP0_9CAUD</name>
<reference evidence="1" key="1">
    <citation type="journal article" date="2021" name="Proc. Natl. Acad. Sci. U.S.A.">
        <title>A Catalog of Tens of Thousands of Viruses from Human Metagenomes Reveals Hidden Associations with Chronic Diseases.</title>
        <authorList>
            <person name="Tisza M.J."/>
            <person name="Buck C.B."/>
        </authorList>
    </citation>
    <scope>NUCLEOTIDE SEQUENCE</scope>
    <source>
        <strain evidence="1">CtZPw9</strain>
    </source>
</reference>
<accession>A0A8S5LXP0</accession>